<keyword evidence="1" id="KW-0732">Signal</keyword>
<evidence type="ECO:0000313" key="4">
    <source>
        <dbReference type="Proteomes" id="UP000249605"/>
    </source>
</evidence>
<dbReference type="OrthoDB" id="7366802at2"/>
<dbReference type="Pfam" id="PF01471">
    <property type="entry name" value="PG_binding_1"/>
    <property type="match status" value="1"/>
</dbReference>
<feature type="chain" id="PRO_5015852457" evidence="1">
    <location>
        <begin position="48"/>
        <end position="129"/>
    </location>
</feature>
<proteinExistence type="predicted"/>
<keyword evidence="4" id="KW-1185">Reference proteome</keyword>
<dbReference type="SUPFAM" id="SSF47090">
    <property type="entry name" value="PGBD-like"/>
    <property type="match status" value="1"/>
</dbReference>
<reference evidence="3 4" key="1">
    <citation type="journal article" date="2019" name="Int. J. Syst. Evol. Microbiol.">
        <title>Azospirillum ramasamyi sp. nov., a novel diazotrophic bacterium isolated from fermented bovine products.</title>
        <authorList>
            <person name="Anandham R."/>
            <person name="Heo J."/>
            <person name="Krishnamoorthy R."/>
            <person name="SenthilKumar M."/>
            <person name="Gopal N.O."/>
            <person name="Kim S.J."/>
            <person name="Kwon S.W."/>
        </authorList>
    </citation>
    <scope>NUCLEOTIDE SEQUENCE [LARGE SCALE GENOMIC DNA]</scope>
    <source>
        <strain evidence="3 4">M2T2B2</strain>
    </source>
</reference>
<evidence type="ECO:0000313" key="3">
    <source>
        <dbReference type="EMBL" id="AWU93022.1"/>
    </source>
</evidence>
<evidence type="ECO:0000256" key="1">
    <source>
        <dbReference type="SAM" id="SignalP"/>
    </source>
</evidence>
<evidence type="ECO:0000259" key="2">
    <source>
        <dbReference type="Pfam" id="PF01471"/>
    </source>
</evidence>
<dbReference type="Proteomes" id="UP000249605">
    <property type="component" value="Chromosome"/>
</dbReference>
<sequence length="129" mass="14054">MEGWARLFQHAATPTIRSNRSMNRRLLPALSGAMLCGTLLLASPAFAACETDNLPDEMRRAYISGAQEALNEHGFNAGTVDGQMGPRTRSAIRAYQRAAKLPVDGCATQGLLDHLNFSQPKVYGPNRPR</sequence>
<organism evidence="3 4">
    <name type="scientific">Azospirillum ramasamyi</name>
    <dbReference type="NCBI Taxonomy" id="682998"/>
    <lineage>
        <taxon>Bacteria</taxon>
        <taxon>Pseudomonadati</taxon>
        <taxon>Pseudomonadota</taxon>
        <taxon>Alphaproteobacteria</taxon>
        <taxon>Rhodospirillales</taxon>
        <taxon>Azospirillaceae</taxon>
        <taxon>Azospirillum</taxon>
    </lineage>
</organism>
<dbReference type="InterPro" id="IPR036365">
    <property type="entry name" value="PGBD-like_sf"/>
</dbReference>
<feature type="domain" description="Peptidoglycan binding-like" evidence="2">
    <location>
        <begin position="66"/>
        <end position="114"/>
    </location>
</feature>
<dbReference type="EMBL" id="CP029829">
    <property type="protein sequence ID" value="AWU93022.1"/>
    <property type="molecule type" value="Genomic_DNA"/>
</dbReference>
<dbReference type="AlphaFoldDB" id="A0A2U9S194"/>
<protein>
    <submittedName>
        <fullName evidence="3">Peptidoglycan-binding protein</fullName>
    </submittedName>
</protein>
<gene>
    <name evidence="3" type="ORF">DM194_01375</name>
</gene>
<dbReference type="KEGG" id="azm:DM194_01375"/>
<name>A0A2U9S194_9PROT</name>
<dbReference type="Gene3D" id="1.10.101.10">
    <property type="entry name" value="PGBD-like superfamily/PGBD"/>
    <property type="match status" value="1"/>
</dbReference>
<dbReference type="InterPro" id="IPR002477">
    <property type="entry name" value="Peptidoglycan-bd-like"/>
</dbReference>
<feature type="signal peptide" evidence="1">
    <location>
        <begin position="1"/>
        <end position="47"/>
    </location>
</feature>
<accession>A0A2U9S194</accession>
<dbReference type="InterPro" id="IPR036366">
    <property type="entry name" value="PGBDSf"/>
</dbReference>